<reference evidence="1" key="1">
    <citation type="submission" date="2014-09" db="EMBL/GenBank/DDBJ databases">
        <authorList>
            <person name="Magalhaes I.L.F."/>
            <person name="Oliveira U."/>
            <person name="Santos F.R."/>
            <person name="Vidigal T.H.D.A."/>
            <person name="Brescovit A.D."/>
            <person name="Santos A.J."/>
        </authorList>
    </citation>
    <scope>NUCLEOTIDE SEQUENCE</scope>
    <source>
        <tissue evidence="1">Shoot tissue taken approximately 20 cm above the soil surface</tissue>
    </source>
</reference>
<proteinExistence type="predicted"/>
<dbReference type="AlphaFoldDB" id="A0A0A9EMK3"/>
<evidence type="ECO:0000313" key="1">
    <source>
        <dbReference type="EMBL" id="JAD99065.1"/>
    </source>
</evidence>
<organism evidence="1">
    <name type="scientific">Arundo donax</name>
    <name type="common">Giant reed</name>
    <name type="synonym">Donax arundinaceus</name>
    <dbReference type="NCBI Taxonomy" id="35708"/>
    <lineage>
        <taxon>Eukaryota</taxon>
        <taxon>Viridiplantae</taxon>
        <taxon>Streptophyta</taxon>
        <taxon>Embryophyta</taxon>
        <taxon>Tracheophyta</taxon>
        <taxon>Spermatophyta</taxon>
        <taxon>Magnoliopsida</taxon>
        <taxon>Liliopsida</taxon>
        <taxon>Poales</taxon>
        <taxon>Poaceae</taxon>
        <taxon>PACMAD clade</taxon>
        <taxon>Arundinoideae</taxon>
        <taxon>Arundineae</taxon>
        <taxon>Arundo</taxon>
    </lineage>
</organism>
<name>A0A0A9EMK3_ARUDO</name>
<dbReference type="EMBL" id="GBRH01198830">
    <property type="protein sequence ID" value="JAD99065.1"/>
    <property type="molecule type" value="Transcribed_RNA"/>
</dbReference>
<accession>A0A0A9EMK3</accession>
<reference evidence="1" key="2">
    <citation type="journal article" date="2015" name="Data Brief">
        <title>Shoot transcriptome of the giant reed, Arundo donax.</title>
        <authorList>
            <person name="Barrero R.A."/>
            <person name="Guerrero F.D."/>
            <person name="Moolhuijzen P."/>
            <person name="Goolsby J.A."/>
            <person name="Tidwell J."/>
            <person name="Bellgard S.E."/>
            <person name="Bellgard M.I."/>
        </authorList>
    </citation>
    <scope>NUCLEOTIDE SEQUENCE</scope>
    <source>
        <tissue evidence="1">Shoot tissue taken approximately 20 cm above the soil surface</tissue>
    </source>
</reference>
<sequence>MHGPLGDQLISFLKKKASKSLSPVQVLNIAS</sequence>
<protein>
    <submittedName>
        <fullName evidence="1">Uncharacterized protein</fullName>
    </submittedName>
</protein>